<sequence length="194" mass="21571">MKQLFLVSSFADTYEQLPAFVGSDLTGQRVAFINTASLTEERISYVDKAFIALESLGLVVTLVDIYADDVTAIVDSSDMIYVAGGNTFYLLQELQKSGVDHLIKSHIDQGKVYIGESAGSIIMSPNIHYIKEMDDINEGPDLVDYTGFHVISQSPLPHVGNKYLQEAVDVILDKYQDSLDLHPFTDEEVFLIKE</sequence>
<reference evidence="5 6" key="1">
    <citation type="submission" date="2021-03" db="EMBL/GenBank/DDBJ databases">
        <title>Enterococcal diversity collection.</title>
        <authorList>
            <person name="Gilmore M.S."/>
            <person name="Schwartzman J."/>
            <person name="Van Tyne D."/>
            <person name="Martin M."/>
            <person name="Earl A.M."/>
            <person name="Manson A.L."/>
            <person name="Straub T."/>
            <person name="Salamzade R."/>
            <person name="Saavedra J."/>
            <person name="Lebreton F."/>
            <person name="Prichula J."/>
            <person name="Schaufler K."/>
            <person name="Gaca A."/>
            <person name="Sgardioli B."/>
            <person name="Wagenaar J."/>
            <person name="Strong T."/>
        </authorList>
    </citation>
    <scope>NUCLEOTIDE SEQUENCE [LARGE SCALE GENOMIC DNA]</scope>
    <source>
        <strain evidence="5 6">DIV0080</strain>
    </source>
</reference>
<keyword evidence="3" id="KW-0378">Hydrolase</keyword>
<keyword evidence="6" id="KW-1185">Reference proteome</keyword>
<keyword evidence="2" id="KW-0645">Protease</keyword>
<dbReference type="RefSeq" id="WP_206967253.1">
    <property type="nucleotide sequence ID" value="NZ_JAFLVX010000025.1"/>
</dbReference>
<comment type="caution">
    <text evidence="5">The sequence shown here is derived from an EMBL/GenBank/DDBJ whole genome shotgun (WGS) entry which is preliminary data.</text>
</comment>
<name>A0ABS3HUH0_9ENTE</name>
<dbReference type="PANTHER" id="PTHR20842">
    <property type="entry name" value="PROTEASE S51 ALPHA-ASPARTYL DIPEPTIDASE"/>
    <property type="match status" value="1"/>
</dbReference>
<protein>
    <submittedName>
        <fullName evidence="5">Type 1 glutamine amidotransferase-like domain-containing protein</fullName>
    </submittedName>
</protein>
<dbReference type="SUPFAM" id="SSF52317">
    <property type="entry name" value="Class I glutamine amidotransferase-like"/>
    <property type="match status" value="1"/>
</dbReference>
<dbReference type="EMBL" id="JAFLVX010000025">
    <property type="protein sequence ID" value="MBO0477360.1"/>
    <property type="molecule type" value="Genomic_DNA"/>
</dbReference>
<dbReference type="InterPro" id="IPR029062">
    <property type="entry name" value="Class_I_gatase-like"/>
</dbReference>
<evidence type="ECO:0000256" key="3">
    <source>
        <dbReference type="ARBA" id="ARBA00022801"/>
    </source>
</evidence>
<evidence type="ECO:0000256" key="1">
    <source>
        <dbReference type="ARBA" id="ARBA00006534"/>
    </source>
</evidence>
<dbReference type="PANTHER" id="PTHR20842:SF0">
    <property type="entry name" value="ALPHA-ASPARTYL DIPEPTIDASE"/>
    <property type="match status" value="1"/>
</dbReference>
<keyword evidence="4" id="KW-0720">Serine protease</keyword>
<dbReference type="Pfam" id="PF03575">
    <property type="entry name" value="Peptidase_S51"/>
    <property type="match status" value="1"/>
</dbReference>
<dbReference type="Proteomes" id="UP000664857">
    <property type="component" value="Unassembled WGS sequence"/>
</dbReference>
<proteinExistence type="inferred from homology"/>
<evidence type="ECO:0000256" key="2">
    <source>
        <dbReference type="ARBA" id="ARBA00022670"/>
    </source>
</evidence>
<gene>
    <name evidence="5" type="ORF">DOK76_09765</name>
</gene>
<dbReference type="InterPro" id="IPR005320">
    <property type="entry name" value="Peptidase_S51"/>
</dbReference>
<evidence type="ECO:0000313" key="6">
    <source>
        <dbReference type="Proteomes" id="UP000664857"/>
    </source>
</evidence>
<accession>A0ABS3HUH0</accession>
<evidence type="ECO:0000256" key="4">
    <source>
        <dbReference type="ARBA" id="ARBA00022825"/>
    </source>
</evidence>
<dbReference type="Gene3D" id="3.40.50.880">
    <property type="match status" value="1"/>
</dbReference>
<organism evidence="5 6">
    <name type="scientific">Candidatus Vagococcus giribetii</name>
    <dbReference type="NCBI Taxonomy" id="2230876"/>
    <lineage>
        <taxon>Bacteria</taxon>
        <taxon>Bacillati</taxon>
        <taxon>Bacillota</taxon>
        <taxon>Bacilli</taxon>
        <taxon>Lactobacillales</taxon>
        <taxon>Enterococcaceae</taxon>
        <taxon>Vagococcus</taxon>
    </lineage>
</organism>
<comment type="similarity">
    <text evidence="1">Belongs to the peptidase S51 family.</text>
</comment>
<evidence type="ECO:0000313" key="5">
    <source>
        <dbReference type="EMBL" id="MBO0477360.1"/>
    </source>
</evidence>